<proteinExistence type="predicted"/>
<sequence>MDTPVWDQSRLQANHIETQRTAEPTNDGNILGRLGALLKPVFFSTQHQRQIDEISAELASREAYFQREISELKAQNAEMARDWNILEDCYTDRIVDVDNEREHLAAELAESQNIISTLKTQIANMETEWRQKNSQYQDVVSSLEAQNHNNASKAADLQLRFDAACADFSKELAEAKSKNSFQQVKATDTEIKSSWKDLSFLVRQFIKEHCPSSFSPSMLQKGHVVNRLPDLKQFCLNPPSLLQSPFFAHSLFETCVWWYLYKTIFDPQADYWGGKIGRGFMSACTSLGDLISSKSSSQASSSLLPVFHQWRSDSIHYLQKFGVFNPPPREVMAAKMVDNLAPILNLTQNGTPAPAAIADALEIIRAAVRLDEIFRMSKADYTVIISKGSPPSRPPYFGFPFDPACMEQKSEFAGFGDRNGSHLHTVDLVVSPAILKAGNNEGENYHSKQFLVKLGVVCNVQRFLAAAQKAQDKTTSSARQDEHPSSTPTVCTRSRAKSLVEGKRPSDKSEDGSDVDMLDYPGQDRKIEDR</sequence>
<gene>
    <name evidence="2" type="ORF">B0T20DRAFT_437075</name>
</gene>
<protein>
    <submittedName>
        <fullName evidence="2">Uncharacterized protein</fullName>
    </submittedName>
</protein>
<dbReference type="AlphaFoldDB" id="A0AAE0PEZ9"/>
<keyword evidence="3" id="KW-1185">Reference proteome</keyword>
<reference evidence="2" key="1">
    <citation type="journal article" date="2023" name="Mol. Phylogenet. Evol.">
        <title>Genome-scale phylogeny and comparative genomics of the fungal order Sordariales.</title>
        <authorList>
            <person name="Hensen N."/>
            <person name="Bonometti L."/>
            <person name="Westerberg I."/>
            <person name="Brannstrom I.O."/>
            <person name="Guillou S."/>
            <person name="Cros-Aarteil S."/>
            <person name="Calhoun S."/>
            <person name="Haridas S."/>
            <person name="Kuo A."/>
            <person name="Mondo S."/>
            <person name="Pangilinan J."/>
            <person name="Riley R."/>
            <person name="LaButti K."/>
            <person name="Andreopoulos B."/>
            <person name="Lipzen A."/>
            <person name="Chen C."/>
            <person name="Yan M."/>
            <person name="Daum C."/>
            <person name="Ng V."/>
            <person name="Clum A."/>
            <person name="Steindorff A."/>
            <person name="Ohm R.A."/>
            <person name="Martin F."/>
            <person name="Silar P."/>
            <person name="Natvig D.O."/>
            <person name="Lalanne C."/>
            <person name="Gautier V."/>
            <person name="Ament-Velasquez S.L."/>
            <person name="Kruys A."/>
            <person name="Hutchinson M.I."/>
            <person name="Powell A.J."/>
            <person name="Barry K."/>
            <person name="Miller A.N."/>
            <person name="Grigoriev I.V."/>
            <person name="Debuchy R."/>
            <person name="Gladieux P."/>
            <person name="Hiltunen Thoren M."/>
            <person name="Johannesson H."/>
        </authorList>
    </citation>
    <scope>NUCLEOTIDE SEQUENCE</scope>
    <source>
        <strain evidence="2">FGSC 1904</strain>
    </source>
</reference>
<name>A0AAE0PEZ9_SORBR</name>
<feature type="region of interest" description="Disordered" evidence="1">
    <location>
        <begin position="472"/>
        <end position="530"/>
    </location>
</feature>
<feature type="compositionally biased region" description="Basic and acidic residues" evidence="1">
    <location>
        <begin position="498"/>
        <end position="511"/>
    </location>
</feature>
<evidence type="ECO:0000256" key="1">
    <source>
        <dbReference type="SAM" id="MobiDB-lite"/>
    </source>
</evidence>
<dbReference type="Proteomes" id="UP001281003">
    <property type="component" value="Unassembled WGS sequence"/>
</dbReference>
<evidence type="ECO:0000313" key="2">
    <source>
        <dbReference type="EMBL" id="KAK3398280.1"/>
    </source>
</evidence>
<organism evidence="2 3">
    <name type="scientific">Sordaria brevicollis</name>
    <dbReference type="NCBI Taxonomy" id="83679"/>
    <lineage>
        <taxon>Eukaryota</taxon>
        <taxon>Fungi</taxon>
        <taxon>Dikarya</taxon>
        <taxon>Ascomycota</taxon>
        <taxon>Pezizomycotina</taxon>
        <taxon>Sordariomycetes</taxon>
        <taxon>Sordariomycetidae</taxon>
        <taxon>Sordariales</taxon>
        <taxon>Sordariaceae</taxon>
        <taxon>Sordaria</taxon>
    </lineage>
</organism>
<dbReference type="EMBL" id="JAUTDP010000006">
    <property type="protein sequence ID" value="KAK3398280.1"/>
    <property type="molecule type" value="Genomic_DNA"/>
</dbReference>
<reference evidence="2" key="2">
    <citation type="submission" date="2023-07" db="EMBL/GenBank/DDBJ databases">
        <authorList>
            <consortium name="Lawrence Berkeley National Laboratory"/>
            <person name="Haridas S."/>
            <person name="Hensen N."/>
            <person name="Bonometti L."/>
            <person name="Westerberg I."/>
            <person name="Brannstrom I.O."/>
            <person name="Guillou S."/>
            <person name="Cros-Aarteil S."/>
            <person name="Calhoun S."/>
            <person name="Kuo A."/>
            <person name="Mondo S."/>
            <person name="Pangilinan J."/>
            <person name="Riley R."/>
            <person name="LaButti K."/>
            <person name="Andreopoulos B."/>
            <person name="Lipzen A."/>
            <person name="Chen C."/>
            <person name="Yanf M."/>
            <person name="Daum C."/>
            <person name="Ng V."/>
            <person name="Clum A."/>
            <person name="Steindorff A."/>
            <person name="Ohm R."/>
            <person name="Martin F."/>
            <person name="Silar P."/>
            <person name="Natvig D."/>
            <person name="Lalanne C."/>
            <person name="Gautier V."/>
            <person name="Ament-velasquez S.L."/>
            <person name="Kruys A."/>
            <person name="Hutchinson M.I."/>
            <person name="Powell A.J."/>
            <person name="Barry K."/>
            <person name="Miller A.N."/>
            <person name="Grigoriev I.V."/>
            <person name="Debuchy R."/>
            <person name="Gladieux P."/>
            <person name="Thoren M.H."/>
            <person name="Johannesson H."/>
        </authorList>
    </citation>
    <scope>NUCLEOTIDE SEQUENCE</scope>
    <source>
        <strain evidence="2">FGSC 1904</strain>
    </source>
</reference>
<evidence type="ECO:0000313" key="3">
    <source>
        <dbReference type="Proteomes" id="UP001281003"/>
    </source>
</evidence>
<comment type="caution">
    <text evidence="2">The sequence shown here is derived from an EMBL/GenBank/DDBJ whole genome shotgun (WGS) entry which is preliminary data.</text>
</comment>
<accession>A0AAE0PEZ9</accession>